<dbReference type="SMR" id="B0C3H7"/>
<dbReference type="GO" id="GO:0010181">
    <property type="term" value="F:FMN binding"/>
    <property type="evidence" value="ECO:0007669"/>
    <property type="project" value="InterPro"/>
</dbReference>
<dbReference type="GO" id="GO:0005829">
    <property type="term" value="C:cytosol"/>
    <property type="evidence" value="ECO:0007669"/>
    <property type="project" value="TreeGrafter"/>
</dbReference>
<dbReference type="EMBL" id="CP000828">
    <property type="protein sequence ID" value="ABW29811.1"/>
    <property type="molecule type" value="Genomic_DNA"/>
</dbReference>
<comment type="similarity">
    <text evidence="2">Belongs to the NADH:flavin oxidoreductase/NADH oxidase family.</text>
</comment>
<gene>
    <name evidence="5" type="ordered locus">AM1_4840</name>
</gene>
<dbReference type="eggNOG" id="COG1902">
    <property type="taxonomic scope" value="Bacteria"/>
</dbReference>
<dbReference type="PANTHER" id="PTHR22893">
    <property type="entry name" value="NADH OXIDOREDUCTASE-RELATED"/>
    <property type="match status" value="1"/>
</dbReference>
<dbReference type="CDD" id="cd02933">
    <property type="entry name" value="OYE_like_FMN"/>
    <property type="match status" value="1"/>
</dbReference>
<dbReference type="PANTHER" id="PTHR22893:SF98">
    <property type="entry name" value="OXIDOREDUCTASE"/>
    <property type="match status" value="1"/>
</dbReference>
<dbReference type="OrthoDB" id="9772736at2"/>
<evidence type="ECO:0000313" key="5">
    <source>
        <dbReference type="EMBL" id="ABW29811.1"/>
    </source>
</evidence>
<evidence type="ECO:0000256" key="3">
    <source>
        <dbReference type="ARBA" id="ARBA00023002"/>
    </source>
</evidence>
<dbReference type="InterPro" id="IPR001155">
    <property type="entry name" value="OxRdtase_FMN_N"/>
</dbReference>
<dbReference type="FunFam" id="3.20.20.70:FF:000059">
    <property type="entry name" value="N-ethylmaleimide reductase, FMN-linked"/>
    <property type="match status" value="1"/>
</dbReference>
<dbReference type="STRING" id="329726.AM1_4840"/>
<dbReference type="InterPro" id="IPR013785">
    <property type="entry name" value="Aldolase_TIM"/>
</dbReference>
<dbReference type="GO" id="GO:0016628">
    <property type="term" value="F:oxidoreductase activity, acting on the CH-CH group of donors, NAD or NADP as acceptor"/>
    <property type="evidence" value="ECO:0007669"/>
    <property type="project" value="UniProtKB-ARBA"/>
</dbReference>
<dbReference type="HOGENOM" id="CLU_012153_0_0_3"/>
<proteinExistence type="inferred from homology"/>
<dbReference type="RefSeq" id="WP_012165090.1">
    <property type="nucleotide sequence ID" value="NC_009925.1"/>
</dbReference>
<evidence type="ECO:0000259" key="4">
    <source>
        <dbReference type="Pfam" id="PF00724"/>
    </source>
</evidence>
<keyword evidence="6" id="KW-1185">Reference proteome</keyword>
<dbReference type="InterPro" id="IPR045247">
    <property type="entry name" value="Oye-like"/>
</dbReference>
<sequence length="366" mass="39837">MSISSVFEPIRLGAVDLRNRMVMAPLTRGRSGPDRVPNALMAEYYQQRASAGLIITEATQVSEQAAGWSETPGIYSEAQIQAWRQVTDAVHQQDGKIFLQIWHTGRASHPDFQLNGARPISASAIKPAGEVHTPQGKKPFVTPRAVSLDEIPSIVQDFAQATGNARKAGFDGVEIHGANGYLIDQFLRDGTNERQDAYGGTIENRTRFLLEVVEAAVAVWSADHVGVRLSPTNAFNDMRDSNPISTFTHAAQALNTYNLAYLHVLEALQGHMLAVEGERVTPYIRQVFQGPLMINGGYDAVSGAAAIANQEADLVAYGVPFIANPDLPERFAKQAPLNEPDPSTFYTRGAEGYTDYPFLDPLITAA</sequence>
<dbReference type="KEGG" id="amr:AM1_4840"/>
<dbReference type="Pfam" id="PF00724">
    <property type="entry name" value="Oxidored_FMN"/>
    <property type="match status" value="1"/>
</dbReference>
<organism evidence="5 6">
    <name type="scientific">Acaryochloris marina (strain MBIC 11017)</name>
    <dbReference type="NCBI Taxonomy" id="329726"/>
    <lineage>
        <taxon>Bacteria</taxon>
        <taxon>Bacillati</taxon>
        <taxon>Cyanobacteriota</taxon>
        <taxon>Cyanophyceae</taxon>
        <taxon>Acaryochloridales</taxon>
        <taxon>Acaryochloridaceae</taxon>
        <taxon>Acaryochloris</taxon>
    </lineage>
</organism>
<evidence type="ECO:0000256" key="2">
    <source>
        <dbReference type="ARBA" id="ARBA00005979"/>
    </source>
</evidence>
<accession>B0C3H7</accession>
<dbReference type="AlphaFoldDB" id="B0C3H7"/>
<dbReference type="Gene3D" id="3.20.20.70">
    <property type="entry name" value="Aldolase class I"/>
    <property type="match status" value="1"/>
</dbReference>
<comment type="cofactor">
    <cofactor evidence="1">
        <name>FMN</name>
        <dbReference type="ChEBI" id="CHEBI:58210"/>
    </cofactor>
</comment>
<dbReference type="Proteomes" id="UP000000268">
    <property type="component" value="Chromosome"/>
</dbReference>
<feature type="domain" description="NADH:flavin oxidoreductase/NADH oxidase N-terminal" evidence="4">
    <location>
        <begin position="6"/>
        <end position="338"/>
    </location>
</feature>
<name>B0C3H7_ACAM1</name>
<protein>
    <submittedName>
        <fullName evidence="5">Oxidoreductase, FAD/FMN-binding family protein</fullName>
    </submittedName>
</protein>
<evidence type="ECO:0000256" key="1">
    <source>
        <dbReference type="ARBA" id="ARBA00001917"/>
    </source>
</evidence>
<reference evidence="5 6" key="1">
    <citation type="journal article" date="2008" name="Proc. Natl. Acad. Sci. U.S.A.">
        <title>Niche adaptation and genome expansion in the chlorophyll d-producing cyanobacterium Acaryochloris marina.</title>
        <authorList>
            <person name="Swingley W.D."/>
            <person name="Chen M."/>
            <person name="Cheung P.C."/>
            <person name="Conrad A.L."/>
            <person name="Dejesa L.C."/>
            <person name="Hao J."/>
            <person name="Honchak B.M."/>
            <person name="Karbach L.E."/>
            <person name="Kurdoglu A."/>
            <person name="Lahiri S."/>
            <person name="Mastrian S.D."/>
            <person name="Miyashita H."/>
            <person name="Page L."/>
            <person name="Ramakrishna P."/>
            <person name="Satoh S."/>
            <person name="Sattley W.M."/>
            <person name="Shimada Y."/>
            <person name="Taylor H.L."/>
            <person name="Tomo T."/>
            <person name="Tsuchiya T."/>
            <person name="Wang Z.T."/>
            <person name="Raymond J."/>
            <person name="Mimuro M."/>
            <person name="Blankenship R.E."/>
            <person name="Touchman J.W."/>
        </authorList>
    </citation>
    <scope>NUCLEOTIDE SEQUENCE [LARGE SCALE GENOMIC DNA]</scope>
    <source>
        <strain evidence="6">MBIC 11017</strain>
    </source>
</reference>
<dbReference type="SUPFAM" id="SSF51395">
    <property type="entry name" value="FMN-linked oxidoreductases"/>
    <property type="match status" value="1"/>
</dbReference>
<keyword evidence="3" id="KW-0560">Oxidoreductase</keyword>
<evidence type="ECO:0000313" key="6">
    <source>
        <dbReference type="Proteomes" id="UP000000268"/>
    </source>
</evidence>